<dbReference type="EMBL" id="CAXAMM010027055">
    <property type="protein sequence ID" value="CAK9060112.1"/>
    <property type="molecule type" value="Genomic_DNA"/>
</dbReference>
<name>A0ABP0NAK7_9DINO</name>
<comment type="caution">
    <text evidence="1">The sequence shown here is derived from an EMBL/GenBank/DDBJ whole genome shotgun (WGS) entry which is preliminary data.</text>
</comment>
<protein>
    <submittedName>
        <fullName evidence="1">FO synthase subunit 1</fullName>
    </submittedName>
</protein>
<feature type="non-terminal residue" evidence="1">
    <location>
        <position position="122"/>
    </location>
</feature>
<evidence type="ECO:0000313" key="2">
    <source>
        <dbReference type="Proteomes" id="UP001642464"/>
    </source>
</evidence>
<evidence type="ECO:0000313" key="1">
    <source>
        <dbReference type="EMBL" id="CAK9060112.1"/>
    </source>
</evidence>
<organism evidence="1 2">
    <name type="scientific">Durusdinium trenchii</name>
    <dbReference type="NCBI Taxonomy" id="1381693"/>
    <lineage>
        <taxon>Eukaryota</taxon>
        <taxon>Sar</taxon>
        <taxon>Alveolata</taxon>
        <taxon>Dinophyceae</taxon>
        <taxon>Suessiales</taxon>
        <taxon>Symbiodiniaceae</taxon>
        <taxon>Durusdinium</taxon>
    </lineage>
</organism>
<dbReference type="Proteomes" id="UP001642464">
    <property type="component" value="Unassembled WGS sequence"/>
</dbReference>
<accession>A0ABP0NAK7</accession>
<sequence>MVGDGAAFTDVDRKGEAVPPLDLRYLRKGVPTKGNDGGDGTRGRVVTFLSTIYESVAETLPDARDEPRDQEDGDEYMTVTLPQAEPDPYATAMNDSQMFQKLNPKRGKSLRSVRLGVRMNSA</sequence>
<gene>
    <name evidence="1" type="ORF">SCF082_LOCUS31719</name>
</gene>
<reference evidence="1 2" key="1">
    <citation type="submission" date="2024-02" db="EMBL/GenBank/DDBJ databases">
        <authorList>
            <person name="Chen Y."/>
            <person name="Shah S."/>
            <person name="Dougan E. K."/>
            <person name="Thang M."/>
            <person name="Chan C."/>
        </authorList>
    </citation>
    <scope>NUCLEOTIDE SEQUENCE [LARGE SCALE GENOMIC DNA]</scope>
</reference>
<proteinExistence type="predicted"/>
<keyword evidence="2" id="KW-1185">Reference proteome</keyword>